<evidence type="ECO:0008006" key="3">
    <source>
        <dbReference type="Google" id="ProtNLM"/>
    </source>
</evidence>
<evidence type="ECO:0000313" key="1">
    <source>
        <dbReference type="EMBL" id="GGE22065.1"/>
    </source>
</evidence>
<dbReference type="Proteomes" id="UP000635071">
    <property type="component" value="Unassembled WGS sequence"/>
</dbReference>
<protein>
    <recommendedName>
        <fullName evidence="3">Class I SAM-dependent methyltransferase</fullName>
    </recommendedName>
</protein>
<keyword evidence="2" id="KW-1185">Reference proteome</keyword>
<gene>
    <name evidence="1" type="ORF">GCM10011529_30850</name>
</gene>
<dbReference type="EMBL" id="BMJM01000019">
    <property type="protein sequence ID" value="GGE22065.1"/>
    <property type="molecule type" value="Genomic_DNA"/>
</dbReference>
<reference evidence="1" key="1">
    <citation type="journal article" date="2014" name="Int. J. Syst. Evol. Microbiol.">
        <title>Complete genome sequence of Corynebacterium casei LMG S-19264T (=DSM 44701T), isolated from a smear-ripened cheese.</title>
        <authorList>
            <consortium name="US DOE Joint Genome Institute (JGI-PGF)"/>
            <person name="Walter F."/>
            <person name="Albersmeier A."/>
            <person name="Kalinowski J."/>
            <person name="Ruckert C."/>
        </authorList>
    </citation>
    <scope>NUCLEOTIDE SEQUENCE</scope>
    <source>
        <strain evidence="1">CGMCC 1.15519</strain>
    </source>
</reference>
<dbReference type="AlphaFoldDB" id="A0A917A1K5"/>
<dbReference type="SUPFAM" id="SSF53335">
    <property type="entry name" value="S-adenosyl-L-methionine-dependent methyltransferases"/>
    <property type="match status" value="1"/>
</dbReference>
<comment type="caution">
    <text evidence="1">The sequence shown here is derived from an EMBL/GenBank/DDBJ whole genome shotgun (WGS) entry which is preliminary data.</text>
</comment>
<dbReference type="RefSeq" id="WP_207792597.1">
    <property type="nucleotide sequence ID" value="NZ_BMJM01000019.1"/>
</dbReference>
<organism evidence="1 2">
    <name type="scientific">Sandarakinorhabdus glacialis</name>
    <dbReference type="NCBI Taxonomy" id="1614636"/>
    <lineage>
        <taxon>Bacteria</taxon>
        <taxon>Pseudomonadati</taxon>
        <taxon>Pseudomonadota</taxon>
        <taxon>Alphaproteobacteria</taxon>
        <taxon>Sphingomonadales</taxon>
        <taxon>Sphingosinicellaceae</taxon>
        <taxon>Sandarakinorhabdus</taxon>
    </lineage>
</organism>
<evidence type="ECO:0000313" key="2">
    <source>
        <dbReference type="Proteomes" id="UP000635071"/>
    </source>
</evidence>
<dbReference type="Gene3D" id="3.40.50.150">
    <property type="entry name" value="Vaccinia Virus protein VP39"/>
    <property type="match status" value="1"/>
</dbReference>
<accession>A0A917A1K5</accession>
<dbReference type="InterPro" id="IPR029063">
    <property type="entry name" value="SAM-dependent_MTases_sf"/>
</dbReference>
<proteinExistence type="predicted"/>
<reference evidence="1" key="2">
    <citation type="submission" date="2020-09" db="EMBL/GenBank/DDBJ databases">
        <authorList>
            <person name="Sun Q."/>
            <person name="Zhou Y."/>
        </authorList>
    </citation>
    <scope>NUCLEOTIDE SEQUENCE</scope>
    <source>
        <strain evidence="1">CGMCC 1.15519</strain>
    </source>
</reference>
<name>A0A917A1K5_9SPHN</name>
<sequence>MIRYRSPTNGRWLGFDGPHSLADGTGGRWPVIDGIPYLRVGSEALAAAALRRLDDGDPTGALLLLLAENDSWWSEPPPPPHDLAKLVAQRETLNLRQAMRLLGWGRVGDYFAHRWSDPTYVAGLTLLNAHWSAPVHAFELACGIGHYLRDLSLADVATTGGDVVFAKLWVARHWVAPQAQLVCFDANHPWPVEIRADLAFCHDAFYFLTNKAAVAKQLREVAPVVSLAHIHNSARQNFSAAQGMTLDEVRAMFPDAMLYGDEELSRAGADGDLPAAGAAEDTEAFGVVVGAKSTDIRGPLDLPQSGRLLRRNPLCVGGRLIWPSERYATEYGGRSTFGCVANLPDTVAMAPEWEAAALRRELIDLPERW</sequence>